<dbReference type="Proteomes" id="UP000215914">
    <property type="component" value="Unassembled WGS sequence"/>
</dbReference>
<dbReference type="AlphaFoldDB" id="A0A9K3JMY3"/>
<organism evidence="1 2">
    <name type="scientific">Helianthus annuus</name>
    <name type="common">Common sunflower</name>
    <dbReference type="NCBI Taxonomy" id="4232"/>
    <lineage>
        <taxon>Eukaryota</taxon>
        <taxon>Viridiplantae</taxon>
        <taxon>Streptophyta</taxon>
        <taxon>Embryophyta</taxon>
        <taxon>Tracheophyta</taxon>
        <taxon>Spermatophyta</taxon>
        <taxon>Magnoliopsida</taxon>
        <taxon>eudicotyledons</taxon>
        <taxon>Gunneridae</taxon>
        <taxon>Pentapetalae</taxon>
        <taxon>asterids</taxon>
        <taxon>campanulids</taxon>
        <taxon>Asterales</taxon>
        <taxon>Asteraceae</taxon>
        <taxon>Asteroideae</taxon>
        <taxon>Heliantheae alliance</taxon>
        <taxon>Heliantheae</taxon>
        <taxon>Helianthus</taxon>
    </lineage>
</organism>
<protein>
    <submittedName>
        <fullName evidence="1">Uncharacterized protein</fullName>
    </submittedName>
</protein>
<keyword evidence="2" id="KW-1185">Reference proteome</keyword>
<evidence type="ECO:0000313" key="1">
    <source>
        <dbReference type="EMBL" id="KAF5818145.1"/>
    </source>
</evidence>
<dbReference type="EMBL" id="MNCJ02000317">
    <property type="protein sequence ID" value="KAF5818145.1"/>
    <property type="molecule type" value="Genomic_DNA"/>
</dbReference>
<gene>
    <name evidence="1" type="ORF">HanXRQr2_Chr02g0061451</name>
</gene>
<proteinExistence type="predicted"/>
<dbReference type="Gramene" id="mRNA:HanXRQr2_Chr02g0061451">
    <property type="protein sequence ID" value="CDS:HanXRQr2_Chr02g0061451.1"/>
    <property type="gene ID" value="HanXRQr2_Chr02g0061451"/>
</dbReference>
<reference evidence="1" key="1">
    <citation type="journal article" date="2017" name="Nature">
        <title>The sunflower genome provides insights into oil metabolism, flowering and Asterid evolution.</title>
        <authorList>
            <person name="Badouin H."/>
            <person name="Gouzy J."/>
            <person name="Grassa C.J."/>
            <person name="Murat F."/>
            <person name="Staton S.E."/>
            <person name="Cottret L."/>
            <person name="Lelandais-Briere C."/>
            <person name="Owens G.L."/>
            <person name="Carrere S."/>
            <person name="Mayjonade B."/>
            <person name="Legrand L."/>
            <person name="Gill N."/>
            <person name="Kane N.C."/>
            <person name="Bowers J.E."/>
            <person name="Hubner S."/>
            <person name="Bellec A."/>
            <person name="Berard A."/>
            <person name="Berges H."/>
            <person name="Blanchet N."/>
            <person name="Boniface M.C."/>
            <person name="Brunel D."/>
            <person name="Catrice O."/>
            <person name="Chaidir N."/>
            <person name="Claudel C."/>
            <person name="Donnadieu C."/>
            <person name="Faraut T."/>
            <person name="Fievet G."/>
            <person name="Helmstetter N."/>
            <person name="King M."/>
            <person name="Knapp S.J."/>
            <person name="Lai Z."/>
            <person name="Le Paslier M.C."/>
            <person name="Lippi Y."/>
            <person name="Lorenzon L."/>
            <person name="Mandel J.R."/>
            <person name="Marage G."/>
            <person name="Marchand G."/>
            <person name="Marquand E."/>
            <person name="Bret-Mestries E."/>
            <person name="Morien E."/>
            <person name="Nambeesan S."/>
            <person name="Nguyen T."/>
            <person name="Pegot-Espagnet P."/>
            <person name="Pouilly N."/>
            <person name="Raftis F."/>
            <person name="Sallet E."/>
            <person name="Schiex T."/>
            <person name="Thomas J."/>
            <person name="Vandecasteele C."/>
            <person name="Vares D."/>
            <person name="Vear F."/>
            <person name="Vautrin S."/>
            <person name="Crespi M."/>
            <person name="Mangin B."/>
            <person name="Burke J.M."/>
            <person name="Salse J."/>
            <person name="Munos S."/>
            <person name="Vincourt P."/>
            <person name="Rieseberg L.H."/>
            <person name="Langlade N.B."/>
        </authorList>
    </citation>
    <scope>NUCLEOTIDE SEQUENCE</scope>
    <source>
        <tissue evidence="1">Leaves</tissue>
    </source>
</reference>
<reference evidence="1" key="2">
    <citation type="submission" date="2020-06" db="EMBL/GenBank/DDBJ databases">
        <title>Helianthus annuus Genome sequencing and assembly Release 2.</title>
        <authorList>
            <person name="Gouzy J."/>
            <person name="Langlade N."/>
            <person name="Munos S."/>
        </authorList>
    </citation>
    <scope>NUCLEOTIDE SEQUENCE</scope>
    <source>
        <tissue evidence="1">Leaves</tissue>
    </source>
</reference>
<name>A0A9K3JMY3_HELAN</name>
<comment type="caution">
    <text evidence="1">The sequence shown here is derived from an EMBL/GenBank/DDBJ whole genome shotgun (WGS) entry which is preliminary data.</text>
</comment>
<evidence type="ECO:0000313" key="2">
    <source>
        <dbReference type="Proteomes" id="UP000215914"/>
    </source>
</evidence>
<sequence length="53" mass="6235">MAFAKRGRHFFRYSLISKMHYQSCKTSNKINREKPTIGIEPMTIALQMRCSNL</sequence>
<accession>A0A9K3JMY3</accession>